<keyword evidence="2" id="KW-1185">Reference proteome</keyword>
<comment type="caution">
    <text evidence="1">The sequence shown here is derived from an EMBL/GenBank/DDBJ whole genome shotgun (WGS) entry which is preliminary data.</text>
</comment>
<dbReference type="GeneID" id="11780009"/>
<sequence>MARSKVVQVPCDADLYAKIVAYREEKGLEKDAAAARDLILFALRILEHKDDAEGLSTRELLEVILTYTVKAQHTSSLVYYQTYNAAPVDIQNAGIKHKDTMRKAEEKVEQILAGENKED</sequence>
<dbReference type="AlphaFoldDB" id="A0A9X2WZ00"/>
<dbReference type="RefSeq" id="WP_006087379.1">
    <property type="nucleotide sequence ID" value="NZ_JAMTCC010000074.1"/>
</dbReference>
<dbReference type="Proteomes" id="UP001155604">
    <property type="component" value="Unassembled WGS sequence"/>
</dbReference>
<organism evidence="1 2">
    <name type="scientific">Shewanella septentrionalis</name>
    <dbReference type="NCBI Taxonomy" id="2952223"/>
    <lineage>
        <taxon>Bacteria</taxon>
        <taxon>Pseudomonadati</taxon>
        <taxon>Pseudomonadota</taxon>
        <taxon>Gammaproteobacteria</taxon>
        <taxon>Alteromonadales</taxon>
        <taxon>Shewanellaceae</taxon>
        <taxon>Shewanella</taxon>
    </lineage>
</organism>
<protein>
    <submittedName>
        <fullName evidence="1">Uncharacterized protein</fullName>
    </submittedName>
</protein>
<name>A0A9X2WZ00_9GAMM</name>
<evidence type="ECO:0000313" key="2">
    <source>
        <dbReference type="Proteomes" id="UP001155604"/>
    </source>
</evidence>
<evidence type="ECO:0000313" key="1">
    <source>
        <dbReference type="EMBL" id="MCT7948021.1"/>
    </source>
</evidence>
<proteinExistence type="predicted"/>
<dbReference type="EMBL" id="JAMTCC010000074">
    <property type="protein sequence ID" value="MCT7948021.1"/>
    <property type="molecule type" value="Genomic_DNA"/>
</dbReference>
<accession>A0A9X2WZ00</accession>
<gene>
    <name evidence="1" type="ORF">NE536_21995</name>
</gene>
<reference evidence="1" key="1">
    <citation type="journal article" date="2023" name="Int. J. Syst. Evol. Microbiol.">
        <title>&lt;i&gt;Shewanella septentrionalis&lt;/i&gt; sp. nov. and &lt;i&gt;Shewanella holmiensis&lt;/i&gt; sp. nov., isolated from Baltic Sea water and sediments.</title>
        <authorList>
            <person name="Martin-Rodriguez A.J."/>
            <person name="Thorell K."/>
            <person name="Joffre E."/>
            <person name="Jensie-Markopoulos S."/>
            <person name="Moore E.R.B."/>
            <person name="Sjoling A."/>
        </authorList>
    </citation>
    <scope>NUCLEOTIDE SEQUENCE</scope>
    <source>
        <strain evidence="1">SP1W3</strain>
    </source>
</reference>